<protein>
    <submittedName>
        <fullName evidence="1">Uncharacterized protein</fullName>
    </submittedName>
</protein>
<accession>A0A8T1VME4</accession>
<proteinExistence type="predicted"/>
<evidence type="ECO:0000313" key="2">
    <source>
        <dbReference type="Proteomes" id="UP000694044"/>
    </source>
</evidence>
<name>A0A8T1VME4_9STRA</name>
<comment type="caution">
    <text evidence="1">The sequence shown here is derived from an EMBL/GenBank/DDBJ whole genome shotgun (WGS) entry which is preliminary data.</text>
</comment>
<gene>
    <name evidence="1" type="ORF">PHYPSEUDO_004849</name>
</gene>
<keyword evidence="2" id="KW-1185">Reference proteome</keyword>
<sequence>MACSVGWSASSVVCSAWPALPASGGGVKRIVGGLQRVASAAWLPVSGGRVRTVGGLLRVASAERLLEVECVVGGLQLAAGTGSCLEAEGIVGCLQRAISVLLVAAGSGPPSLKCNKVMIAMAALL</sequence>
<organism evidence="1 2">
    <name type="scientific">Phytophthora pseudosyringae</name>
    <dbReference type="NCBI Taxonomy" id="221518"/>
    <lineage>
        <taxon>Eukaryota</taxon>
        <taxon>Sar</taxon>
        <taxon>Stramenopiles</taxon>
        <taxon>Oomycota</taxon>
        <taxon>Peronosporomycetes</taxon>
        <taxon>Peronosporales</taxon>
        <taxon>Peronosporaceae</taxon>
        <taxon>Phytophthora</taxon>
    </lineage>
</organism>
<evidence type="ECO:0000313" key="1">
    <source>
        <dbReference type="EMBL" id="KAG7382462.1"/>
    </source>
</evidence>
<reference evidence="1" key="1">
    <citation type="submission" date="2021-02" db="EMBL/GenBank/DDBJ databases">
        <authorList>
            <person name="Palmer J.M."/>
        </authorList>
    </citation>
    <scope>NUCLEOTIDE SEQUENCE</scope>
    <source>
        <strain evidence="1">SCRP734</strain>
    </source>
</reference>
<dbReference type="AlphaFoldDB" id="A0A8T1VME4"/>
<dbReference type="EMBL" id="JAGDFM010000207">
    <property type="protein sequence ID" value="KAG7382462.1"/>
    <property type="molecule type" value="Genomic_DNA"/>
</dbReference>
<dbReference type="Proteomes" id="UP000694044">
    <property type="component" value="Unassembled WGS sequence"/>
</dbReference>